<reference evidence="1 2" key="1">
    <citation type="journal article" date="2019" name="Commun. Biol.">
        <title>The bagworm genome reveals a unique fibroin gene that provides high tensile strength.</title>
        <authorList>
            <person name="Kono N."/>
            <person name="Nakamura H."/>
            <person name="Ohtoshi R."/>
            <person name="Tomita M."/>
            <person name="Numata K."/>
            <person name="Arakawa K."/>
        </authorList>
    </citation>
    <scope>NUCLEOTIDE SEQUENCE [LARGE SCALE GENOMIC DNA]</scope>
</reference>
<dbReference type="Proteomes" id="UP000299102">
    <property type="component" value="Unassembled WGS sequence"/>
</dbReference>
<dbReference type="EMBL" id="BGZK01000688">
    <property type="protein sequence ID" value="GBP56265.1"/>
    <property type="molecule type" value="Genomic_DNA"/>
</dbReference>
<proteinExistence type="predicted"/>
<comment type="caution">
    <text evidence="1">The sequence shown here is derived from an EMBL/GenBank/DDBJ whole genome shotgun (WGS) entry which is preliminary data.</text>
</comment>
<keyword evidence="2" id="KW-1185">Reference proteome</keyword>
<protein>
    <submittedName>
        <fullName evidence="1">Uncharacterized protein</fullName>
    </submittedName>
</protein>
<dbReference type="AlphaFoldDB" id="A0A4C1X1S9"/>
<evidence type="ECO:0000313" key="2">
    <source>
        <dbReference type="Proteomes" id="UP000299102"/>
    </source>
</evidence>
<name>A0A4C1X1S9_EUMVA</name>
<gene>
    <name evidence="1" type="ORF">EVAR_37340_1</name>
</gene>
<sequence length="185" mass="20456">MRACSTSGERLRCSSNNAFRPSRYRVTQFDIAEPPLDAGGPLVIKLFATFAISTAALTGRAPDLFANTSMNTERSLLTTLQHLFLSIKNRRKRRHQSSALIRLRTRSSRIIEYLVWRVEAAPAPAARARCTSADSAPPPLPSAAHRAHPLNIPSRSPLRMGEFEGNKSCAVPLVLLPSIKCFAWF</sequence>
<evidence type="ECO:0000313" key="1">
    <source>
        <dbReference type="EMBL" id="GBP56265.1"/>
    </source>
</evidence>
<organism evidence="1 2">
    <name type="scientific">Eumeta variegata</name>
    <name type="common">Bagworm moth</name>
    <name type="synonym">Eumeta japonica</name>
    <dbReference type="NCBI Taxonomy" id="151549"/>
    <lineage>
        <taxon>Eukaryota</taxon>
        <taxon>Metazoa</taxon>
        <taxon>Ecdysozoa</taxon>
        <taxon>Arthropoda</taxon>
        <taxon>Hexapoda</taxon>
        <taxon>Insecta</taxon>
        <taxon>Pterygota</taxon>
        <taxon>Neoptera</taxon>
        <taxon>Endopterygota</taxon>
        <taxon>Lepidoptera</taxon>
        <taxon>Glossata</taxon>
        <taxon>Ditrysia</taxon>
        <taxon>Tineoidea</taxon>
        <taxon>Psychidae</taxon>
        <taxon>Oiketicinae</taxon>
        <taxon>Eumeta</taxon>
    </lineage>
</organism>
<accession>A0A4C1X1S9</accession>